<keyword evidence="2 6" id="KW-0812">Transmembrane</keyword>
<evidence type="ECO:0008006" key="9">
    <source>
        <dbReference type="Google" id="ProtNLM"/>
    </source>
</evidence>
<comment type="caution">
    <text evidence="7">The sequence shown here is derived from an EMBL/GenBank/DDBJ whole genome shotgun (WGS) entry which is preliminary data.</text>
</comment>
<keyword evidence="8" id="KW-1185">Reference proteome</keyword>
<feature type="region of interest" description="Disordered" evidence="5">
    <location>
        <begin position="305"/>
        <end position="388"/>
    </location>
</feature>
<dbReference type="InterPro" id="IPR018819">
    <property type="entry name" value="Nur1/Mug154"/>
</dbReference>
<feature type="compositionally biased region" description="Basic and acidic residues" evidence="5">
    <location>
        <begin position="490"/>
        <end position="499"/>
    </location>
</feature>
<dbReference type="EMBL" id="JAKNSF020000005">
    <property type="protein sequence ID" value="KAK7738792.1"/>
    <property type="molecule type" value="Genomic_DNA"/>
</dbReference>
<evidence type="ECO:0000256" key="5">
    <source>
        <dbReference type="SAM" id="MobiDB-lite"/>
    </source>
</evidence>
<evidence type="ECO:0000256" key="2">
    <source>
        <dbReference type="ARBA" id="ARBA00022692"/>
    </source>
</evidence>
<evidence type="ECO:0000256" key="3">
    <source>
        <dbReference type="ARBA" id="ARBA00022989"/>
    </source>
</evidence>
<comment type="subcellular location">
    <subcellularLocation>
        <location evidence="1">Endomembrane system</location>
        <topology evidence="1">Multi-pass membrane protein</topology>
    </subcellularLocation>
</comment>
<evidence type="ECO:0000256" key="1">
    <source>
        <dbReference type="ARBA" id="ARBA00004127"/>
    </source>
</evidence>
<dbReference type="Proteomes" id="UP001430848">
    <property type="component" value="Unassembled WGS sequence"/>
</dbReference>
<protein>
    <recommendedName>
        <fullName evidence="9">Meiotically up-regulated gene 154 protein</fullName>
    </recommendedName>
</protein>
<reference evidence="7 8" key="1">
    <citation type="submission" date="2024-02" db="EMBL/GenBank/DDBJ databases">
        <title>De novo assembly and annotation of 12 fungi associated with fruit tree decline syndrome in Ontario, Canada.</title>
        <authorList>
            <person name="Sulman M."/>
            <person name="Ellouze W."/>
            <person name="Ilyukhin E."/>
        </authorList>
    </citation>
    <scope>NUCLEOTIDE SEQUENCE [LARGE SCALE GENOMIC DNA]</scope>
    <source>
        <strain evidence="7 8">M169</strain>
    </source>
</reference>
<accession>A0ABR1PKQ9</accession>
<feature type="transmembrane region" description="Helical" evidence="6">
    <location>
        <begin position="181"/>
        <end position="200"/>
    </location>
</feature>
<organism evidence="7 8">
    <name type="scientific">Diaporthe eres</name>
    <name type="common">Phomopsis oblonga</name>
    <dbReference type="NCBI Taxonomy" id="83184"/>
    <lineage>
        <taxon>Eukaryota</taxon>
        <taxon>Fungi</taxon>
        <taxon>Dikarya</taxon>
        <taxon>Ascomycota</taxon>
        <taxon>Pezizomycotina</taxon>
        <taxon>Sordariomycetes</taxon>
        <taxon>Sordariomycetidae</taxon>
        <taxon>Diaporthales</taxon>
        <taxon>Diaporthaceae</taxon>
        <taxon>Diaporthe</taxon>
        <taxon>Diaporthe eres species complex</taxon>
    </lineage>
</organism>
<keyword evidence="4 6" id="KW-0472">Membrane</keyword>
<feature type="transmembrane region" description="Helical" evidence="6">
    <location>
        <begin position="44"/>
        <end position="63"/>
    </location>
</feature>
<feature type="transmembrane region" description="Helical" evidence="6">
    <location>
        <begin position="86"/>
        <end position="108"/>
    </location>
</feature>
<sequence length="499" mass="55576">MPPRNRLVRRRPLMERIKATLDPWDYLLWLSEEIETRNFGSKSLGTQLGLALNFAFILARVYGSSSAGGDSDDIFSDSDSTNSTGWLAYFAYSLMWDLVAFSIWNLFFTFWRSRAYRFFEADIEQPLNTPSAHRVRVQSSPASSSPLRILSDLAGESAESRAHPDRTRDVWELRMWDPVPASLQLVCLFSPLHVLIYMMALPLTPLDPQPSVTVFKCLVQQAAISGLLLAMESAFTRQKKDSELVKGQVMKEYDNKYVHPRLNPPVVRDVGAQCGEDEEGNEWEDIQTGTPTTLIRRRFQTHPNQNYAKHFDPDGSGYAPPSGSPSPALFTPLNNRPKQPDLFQSALKTRPSPLRQSMAASRTPRLSPEKSAMTNTGTSTGTSYGGTPLGGTPYGGSLGVYSHAESPLKKAASIADIRGGGGGNLFSPKNSRELAAMEQKDQTERMIRRNSPVKERRPSGLASSMQLDGHAGEEPESSPNPFSRMGQHRGRYERFPSRW</sequence>
<dbReference type="PANTHER" id="PTHR28293">
    <property type="entry name" value="NUCLEAR RIM PROTEIN 1"/>
    <property type="match status" value="1"/>
</dbReference>
<name>A0ABR1PKQ9_DIAER</name>
<dbReference type="Pfam" id="PF10332">
    <property type="entry name" value="DUF2418"/>
    <property type="match status" value="1"/>
</dbReference>
<keyword evidence="3 6" id="KW-1133">Transmembrane helix</keyword>
<feature type="compositionally biased region" description="Basic and acidic residues" evidence="5">
    <location>
        <begin position="438"/>
        <end position="458"/>
    </location>
</feature>
<evidence type="ECO:0000313" key="8">
    <source>
        <dbReference type="Proteomes" id="UP001430848"/>
    </source>
</evidence>
<gene>
    <name evidence="7" type="ORF">SLS63_002129</name>
</gene>
<dbReference type="PANTHER" id="PTHR28293:SF1">
    <property type="entry name" value="NUCLEAR RIM PROTEIN 1"/>
    <property type="match status" value="1"/>
</dbReference>
<evidence type="ECO:0000313" key="7">
    <source>
        <dbReference type="EMBL" id="KAK7738792.1"/>
    </source>
</evidence>
<evidence type="ECO:0000256" key="6">
    <source>
        <dbReference type="SAM" id="Phobius"/>
    </source>
</evidence>
<feature type="compositionally biased region" description="Low complexity" evidence="5">
    <location>
        <begin position="314"/>
        <end position="328"/>
    </location>
</feature>
<feature type="region of interest" description="Disordered" evidence="5">
    <location>
        <begin position="423"/>
        <end position="499"/>
    </location>
</feature>
<proteinExistence type="predicted"/>
<evidence type="ECO:0000256" key="4">
    <source>
        <dbReference type="ARBA" id="ARBA00023136"/>
    </source>
</evidence>